<comment type="caution">
    <text evidence="2">The sequence shown here is derived from an EMBL/GenBank/DDBJ whole genome shotgun (WGS) entry which is preliminary data.</text>
</comment>
<dbReference type="Proteomes" id="UP000824596">
    <property type="component" value="Unassembled WGS sequence"/>
</dbReference>
<evidence type="ECO:0000313" key="2">
    <source>
        <dbReference type="EMBL" id="KAH0958102.1"/>
    </source>
</evidence>
<protein>
    <recommendedName>
        <fullName evidence="4">Hydrophobin</fullName>
    </recommendedName>
</protein>
<sequence length="108" mass="11531">MQLVAVLALLSVGVSALVEVAPRGSQIKICGSKLPFCCRHGRNRSSQCSQLRIMPEGYRRFKELCQQKSPTCCKTAPSIEGPLYAIVGGILGTNFGGSDCSLVSPDED</sequence>
<feature type="chain" id="PRO_5040183912" description="Hydrophobin" evidence="1">
    <location>
        <begin position="17"/>
        <end position="108"/>
    </location>
</feature>
<gene>
    <name evidence="2" type="ORF">HRG_10797</name>
</gene>
<evidence type="ECO:0000256" key="1">
    <source>
        <dbReference type="SAM" id="SignalP"/>
    </source>
</evidence>
<keyword evidence="3" id="KW-1185">Reference proteome</keyword>
<evidence type="ECO:0000313" key="3">
    <source>
        <dbReference type="Proteomes" id="UP000824596"/>
    </source>
</evidence>
<dbReference type="AlphaFoldDB" id="A0A9P8MNA2"/>
<name>A0A9P8MNA2_9HYPO</name>
<proteinExistence type="predicted"/>
<keyword evidence="1" id="KW-0732">Signal</keyword>
<reference evidence="2" key="1">
    <citation type="submission" date="2021-09" db="EMBL/GenBank/DDBJ databases">
        <title>A high-quality genome of the endoparasitic fungus Hirsutella rhossiliensis with a comparison of Hirsutella genomes reveals transposable elements contributing to genome size variation.</title>
        <authorList>
            <person name="Lin R."/>
            <person name="Jiao Y."/>
            <person name="Sun X."/>
            <person name="Ling J."/>
            <person name="Xie B."/>
            <person name="Cheng X."/>
        </authorList>
    </citation>
    <scope>NUCLEOTIDE SEQUENCE</scope>
    <source>
        <strain evidence="2">HR02</strain>
    </source>
</reference>
<accession>A0A9P8MNA2</accession>
<dbReference type="RefSeq" id="XP_044715616.1">
    <property type="nucleotide sequence ID" value="XM_044869267.1"/>
</dbReference>
<organism evidence="2 3">
    <name type="scientific">Hirsutella rhossiliensis</name>
    <dbReference type="NCBI Taxonomy" id="111463"/>
    <lineage>
        <taxon>Eukaryota</taxon>
        <taxon>Fungi</taxon>
        <taxon>Dikarya</taxon>
        <taxon>Ascomycota</taxon>
        <taxon>Pezizomycotina</taxon>
        <taxon>Sordariomycetes</taxon>
        <taxon>Hypocreomycetidae</taxon>
        <taxon>Hypocreales</taxon>
        <taxon>Ophiocordycipitaceae</taxon>
        <taxon>Hirsutella</taxon>
    </lineage>
</organism>
<dbReference type="EMBL" id="JAIZPD010000017">
    <property type="protein sequence ID" value="KAH0958102.1"/>
    <property type="molecule type" value="Genomic_DNA"/>
</dbReference>
<dbReference type="GeneID" id="68359925"/>
<feature type="signal peptide" evidence="1">
    <location>
        <begin position="1"/>
        <end position="16"/>
    </location>
</feature>
<evidence type="ECO:0008006" key="4">
    <source>
        <dbReference type="Google" id="ProtNLM"/>
    </source>
</evidence>